<keyword evidence="2" id="KW-1185">Reference proteome</keyword>
<proteinExistence type="predicted"/>
<evidence type="ECO:0000313" key="1">
    <source>
        <dbReference type="EMBL" id="WKA09834.1"/>
    </source>
</evidence>
<evidence type="ECO:0000313" key="2">
    <source>
        <dbReference type="Proteomes" id="UP001227230"/>
    </source>
</evidence>
<protein>
    <submittedName>
        <fullName evidence="1">Uncharacterized protein</fullName>
    </submittedName>
</protein>
<accession>A0ABY9DS18</accession>
<gene>
    <name evidence="1" type="ORF">VitviT2T_027449</name>
</gene>
<organism evidence="1 2">
    <name type="scientific">Vitis vinifera</name>
    <name type="common">Grape</name>
    <dbReference type="NCBI Taxonomy" id="29760"/>
    <lineage>
        <taxon>Eukaryota</taxon>
        <taxon>Viridiplantae</taxon>
        <taxon>Streptophyta</taxon>
        <taxon>Embryophyta</taxon>
        <taxon>Tracheophyta</taxon>
        <taxon>Spermatophyta</taxon>
        <taxon>Magnoliopsida</taxon>
        <taxon>eudicotyledons</taxon>
        <taxon>Gunneridae</taxon>
        <taxon>Pentapetalae</taxon>
        <taxon>rosids</taxon>
        <taxon>Vitales</taxon>
        <taxon>Vitaceae</taxon>
        <taxon>Viteae</taxon>
        <taxon>Vitis</taxon>
    </lineage>
</organism>
<reference evidence="1 2" key="1">
    <citation type="journal article" date="2023" name="Hortic Res">
        <title>The complete reference genome for grapevine (Vitis vinifera L.) genetics and breeding.</title>
        <authorList>
            <person name="Shi X."/>
            <person name="Cao S."/>
            <person name="Wang X."/>
            <person name="Huang S."/>
            <person name="Wang Y."/>
            <person name="Liu Z."/>
            <person name="Liu W."/>
            <person name="Leng X."/>
            <person name="Peng Y."/>
            <person name="Wang N."/>
            <person name="Wang Y."/>
            <person name="Ma Z."/>
            <person name="Xu X."/>
            <person name="Zhang F."/>
            <person name="Xue H."/>
            <person name="Zhong H."/>
            <person name="Wang Y."/>
            <person name="Zhang K."/>
            <person name="Velt A."/>
            <person name="Avia K."/>
            <person name="Holtgrawe D."/>
            <person name="Grimplet J."/>
            <person name="Matus J.T."/>
            <person name="Ware D."/>
            <person name="Wu X."/>
            <person name="Wang H."/>
            <person name="Liu C."/>
            <person name="Fang Y."/>
            <person name="Rustenholz C."/>
            <person name="Cheng Z."/>
            <person name="Xiao H."/>
            <person name="Zhou Y."/>
        </authorList>
    </citation>
    <scope>NUCLEOTIDE SEQUENCE [LARGE SCALE GENOMIC DNA]</scope>
    <source>
        <strain evidence="2">cv. Pinot noir / PN40024</strain>
        <tissue evidence="1">Leaf</tissue>
    </source>
</reference>
<dbReference type="Proteomes" id="UP001227230">
    <property type="component" value="Chromosome 18"/>
</dbReference>
<name>A0ABY9DS18_VITVI</name>
<sequence>MVAVMGSGKLFTRTTRALLLGWQCGIAKLWGIHPKRCLKRAHFALCLL</sequence>
<dbReference type="EMBL" id="CP126665">
    <property type="protein sequence ID" value="WKA09834.1"/>
    <property type="molecule type" value="Genomic_DNA"/>
</dbReference>